<evidence type="ECO:0000256" key="4">
    <source>
        <dbReference type="ARBA" id="ARBA00023136"/>
    </source>
</evidence>
<dbReference type="PANTHER" id="PTHR23514:SF13">
    <property type="entry name" value="INNER MEMBRANE PROTEIN YBJJ"/>
    <property type="match status" value="1"/>
</dbReference>
<evidence type="ECO:0000313" key="7">
    <source>
        <dbReference type="EMBL" id="GGB08377.1"/>
    </source>
</evidence>
<reference evidence="7" key="1">
    <citation type="journal article" date="2014" name="Int. J. Syst. Evol. Microbiol.">
        <title>Complete genome sequence of Corynebacterium casei LMG S-19264T (=DSM 44701T), isolated from a smear-ripened cheese.</title>
        <authorList>
            <consortium name="US DOE Joint Genome Institute (JGI-PGF)"/>
            <person name="Walter F."/>
            <person name="Albersmeier A."/>
            <person name="Kalinowski J."/>
            <person name="Ruckert C."/>
        </authorList>
    </citation>
    <scope>NUCLEOTIDE SEQUENCE</scope>
    <source>
        <strain evidence="7">CGMCC 1.12813</strain>
    </source>
</reference>
<proteinExistence type="predicted"/>
<evidence type="ECO:0000256" key="2">
    <source>
        <dbReference type="ARBA" id="ARBA00022692"/>
    </source>
</evidence>
<evidence type="ECO:0000256" key="1">
    <source>
        <dbReference type="ARBA" id="ARBA00004651"/>
    </source>
</evidence>
<dbReference type="CDD" id="cd17393">
    <property type="entry name" value="MFS_MosC_like"/>
    <property type="match status" value="1"/>
</dbReference>
<dbReference type="Proteomes" id="UP000606922">
    <property type="component" value="Unassembled WGS sequence"/>
</dbReference>
<feature type="transmembrane region" description="Helical" evidence="5">
    <location>
        <begin position="384"/>
        <end position="404"/>
    </location>
</feature>
<feature type="transmembrane region" description="Helical" evidence="5">
    <location>
        <begin position="326"/>
        <end position="344"/>
    </location>
</feature>
<dbReference type="PANTHER" id="PTHR23514">
    <property type="entry name" value="BYPASS OF STOP CODON PROTEIN 6"/>
    <property type="match status" value="1"/>
</dbReference>
<evidence type="ECO:0000259" key="6">
    <source>
        <dbReference type="PROSITE" id="PS50850"/>
    </source>
</evidence>
<evidence type="ECO:0000256" key="5">
    <source>
        <dbReference type="SAM" id="Phobius"/>
    </source>
</evidence>
<reference evidence="7" key="2">
    <citation type="submission" date="2020-09" db="EMBL/GenBank/DDBJ databases">
        <authorList>
            <person name="Sun Q."/>
            <person name="Zhou Y."/>
        </authorList>
    </citation>
    <scope>NUCLEOTIDE SEQUENCE</scope>
    <source>
        <strain evidence="7">CGMCC 1.12813</strain>
    </source>
</reference>
<feature type="domain" description="Major facilitator superfamily (MFS) profile" evidence="6">
    <location>
        <begin position="236"/>
        <end position="419"/>
    </location>
</feature>
<dbReference type="PROSITE" id="PS50850">
    <property type="entry name" value="MFS"/>
    <property type="match status" value="1"/>
</dbReference>
<keyword evidence="4 5" id="KW-0472">Membrane</keyword>
<feature type="transmembrane region" description="Helical" evidence="5">
    <location>
        <begin position="118"/>
        <end position="139"/>
    </location>
</feature>
<sequence>MSATPPSAPATNAAGALSRHQVVAWRNAMFVIFALCGLALASWVSRLPAVRDELGASTLDMGVLIFGLSFGSILGLLVSSHIIARLGARTTMRWGFVIAPIGLASAGLAATVGPSFPVIFVGLAVFGAAFSICDVGMNVSGAANERALGRAIMPIYHAFFSFGTIVGAGLGALAEALDVPIAAHIGIIALVIVALGQVSLRFLQDENFLADGDEPVADDDHSKSWRGRLSIWRDPRTLLIGVIVLGMAFAEGSANDWLTLAMVDGHGVSGTVGALMFGIFVTAMTVGRLSGVFLLDRFGRVPVLRGSAVLAIIGLVIVIFGPSAEIAIVGIVLWGLGSSLGFPVGMSAAADDPKTAAARVSAVATIGYCAFLVGPPVIGLLGEHFGILRALLVVLVLVVAAGLASGAAREPKNPTVAEA</sequence>
<keyword evidence="2 5" id="KW-0812">Transmembrane</keyword>
<feature type="transmembrane region" description="Helical" evidence="5">
    <location>
        <begin position="28"/>
        <end position="49"/>
    </location>
</feature>
<dbReference type="InterPro" id="IPR011701">
    <property type="entry name" value="MFS"/>
</dbReference>
<name>A0A916SN49_9MICO</name>
<dbReference type="InterPro" id="IPR020846">
    <property type="entry name" value="MFS_dom"/>
</dbReference>
<dbReference type="InterPro" id="IPR051788">
    <property type="entry name" value="MFS_Transporter"/>
</dbReference>
<dbReference type="Gene3D" id="1.20.1250.20">
    <property type="entry name" value="MFS general substrate transporter like domains"/>
    <property type="match status" value="2"/>
</dbReference>
<dbReference type="Pfam" id="PF07690">
    <property type="entry name" value="MFS_1"/>
    <property type="match status" value="1"/>
</dbReference>
<comment type="subcellular location">
    <subcellularLocation>
        <location evidence="1">Cell membrane</location>
        <topology evidence="1">Multi-pass membrane protein</topology>
    </subcellularLocation>
</comment>
<feature type="transmembrane region" description="Helical" evidence="5">
    <location>
        <begin position="302"/>
        <end position="320"/>
    </location>
</feature>
<gene>
    <name evidence="7" type="ORF">GCM10010979_23630</name>
</gene>
<dbReference type="SUPFAM" id="SSF103473">
    <property type="entry name" value="MFS general substrate transporter"/>
    <property type="match status" value="1"/>
</dbReference>
<feature type="transmembrane region" description="Helical" evidence="5">
    <location>
        <begin position="236"/>
        <end position="254"/>
    </location>
</feature>
<accession>A0A916SN49</accession>
<keyword evidence="3 5" id="KW-1133">Transmembrane helix</keyword>
<feature type="transmembrane region" description="Helical" evidence="5">
    <location>
        <begin position="94"/>
        <end position="112"/>
    </location>
</feature>
<dbReference type="AlphaFoldDB" id="A0A916SN49"/>
<feature type="transmembrane region" description="Helical" evidence="5">
    <location>
        <begin position="274"/>
        <end position="295"/>
    </location>
</feature>
<feature type="transmembrane region" description="Helical" evidence="5">
    <location>
        <begin position="61"/>
        <end position="82"/>
    </location>
</feature>
<keyword evidence="8" id="KW-1185">Reference proteome</keyword>
<dbReference type="RefSeq" id="WP_188510793.1">
    <property type="nucleotide sequence ID" value="NZ_BMGB01000001.1"/>
</dbReference>
<evidence type="ECO:0000256" key="3">
    <source>
        <dbReference type="ARBA" id="ARBA00022989"/>
    </source>
</evidence>
<organism evidence="7 8">
    <name type="scientific">Conyzicola nivalis</name>
    <dbReference type="NCBI Taxonomy" id="1477021"/>
    <lineage>
        <taxon>Bacteria</taxon>
        <taxon>Bacillati</taxon>
        <taxon>Actinomycetota</taxon>
        <taxon>Actinomycetes</taxon>
        <taxon>Micrococcales</taxon>
        <taxon>Microbacteriaceae</taxon>
        <taxon>Conyzicola</taxon>
    </lineage>
</organism>
<feature type="transmembrane region" description="Helical" evidence="5">
    <location>
        <begin position="151"/>
        <end position="173"/>
    </location>
</feature>
<feature type="transmembrane region" description="Helical" evidence="5">
    <location>
        <begin position="356"/>
        <end position="378"/>
    </location>
</feature>
<dbReference type="EMBL" id="BMGB01000001">
    <property type="protein sequence ID" value="GGB08377.1"/>
    <property type="molecule type" value="Genomic_DNA"/>
</dbReference>
<feature type="transmembrane region" description="Helical" evidence="5">
    <location>
        <begin position="179"/>
        <end position="200"/>
    </location>
</feature>
<dbReference type="InterPro" id="IPR036259">
    <property type="entry name" value="MFS_trans_sf"/>
</dbReference>
<dbReference type="GO" id="GO:0005886">
    <property type="term" value="C:plasma membrane"/>
    <property type="evidence" value="ECO:0007669"/>
    <property type="project" value="UniProtKB-SubCell"/>
</dbReference>
<evidence type="ECO:0000313" key="8">
    <source>
        <dbReference type="Proteomes" id="UP000606922"/>
    </source>
</evidence>
<dbReference type="GO" id="GO:0022857">
    <property type="term" value="F:transmembrane transporter activity"/>
    <property type="evidence" value="ECO:0007669"/>
    <property type="project" value="InterPro"/>
</dbReference>
<comment type="caution">
    <text evidence="7">The sequence shown here is derived from an EMBL/GenBank/DDBJ whole genome shotgun (WGS) entry which is preliminary data.</text>
</comment>
<protein>
    <submittedName>
        <fullName evidence="7">MFS transporter</fullName>
    </submittedName>
</protein>